<dbReference type="RefSeq" id="WP_127745503.1">
    <property type="nucleotide sequence ID" value="NZ_SACN01000003.1"/>
</dbReference>
<dbReference type="GO" id="GO:0008299">
    <property type="term" value="P:isoprenoid biosynthetic process"/>
    <property type="evidence" value="ECO:0007669"/>
    <property type="project" value="InterPro"/>
</dbReference>
<evidence type="ECO:0000313" key="1">
    <source>
        <dbReference type="EMBL" id="RVT90250.1"/>
    </source>
</evidence>
<dbReference type="InterPro" id="IPR000092">
    <property type="entry name" value="Polyprenyl_synt"/>
</dbReference>
<accession>A0A437LXX5</accession>
<dbReference type="OrthoDB" id="9805316at2"/>
<organism evidence="1 2">
    <name type="scientific">Sphingomonas crocodyli</name>
    <dbReference type="NCBI Taxonomy" id="1979270"/>
    <lineage>
        <taxon>Bacteria</taxon>
        <taxon>Pseudomonadati</taxon>
        <taxon>Pseudomonadota</taxon>
        <taxon>Alphaproteobacteria</taxon>
        <taxon>Sphingomonadales</taxon>
        <taxon>Sphingomonadaceae</taxon>
        <taxon>Sphingomonas</taxon>
    </lineage>
</organism>
<protein>
    <recommendedName>
        <fullName evidence="3">Polyprenyl synthetase family protein</fullName>
    </recommendedName>
</protein>
<reference evidence="1 2" key="1">
    <citation type="submission" date="2019-01" db="EMBL/GenBank/DDBJ databases">
        <authorList>
            <person name="Chen W.-M."/>
        </authorList>
    </citation>
    <scope>NUCLEOTIDE SEQUENCE [LARGE SCALE GENOMIC DNA]</scope>
    <source>
        <strain evidence="1 2">CCP-7</strain>
    </source>
</reference>
<dbReference type="Proteomes" id="UP000282971">
    <property type="component" value="Unassembled WGS sequence"/>
</dbReference>
<comment type="caution">
    <text evidence="1">The sequence shown here is derived from an EMBL/GenBank/DDBJ whole genome shotgun (WGS) entry which is preliminary data.</text>
</comment>
<name>A0A437LXX5_9SPHN</name>
<gene>
    <name evidence="1" type="ORF">EOD43_18320</name>
</gene>
<dbReference type="GO" id="GO:0004659">
    <property type="term" value="F:prenyltransferase activity"/>
    <property type="evidence" value="ECO:0007669"/>
    <property type="project" value="InterPro"/>
</dbReference>
<keyword evidence="2" id="KW-1185">Reference proteome</keyword>
<dbReference type="InterPro" id="IPR008949">
    <property type="entry name" value="Isoprenoid_synthase_dom_sf"/>
</dbReference>
<dbReference type="Pfam" id="PF00348">
    <property type="entry name" value="polyprenyl_synt"/>
    <property type="match status" value="1"/>
</dbReference>
<dbReference type="AlphaFoldDB" id="A0A437LXX5"/>
<evidence type="ECO:0000313" key="2">
    <source>
        <dbReference type="Proteomes" id="UP000282971"/>
    </source>
</evidence>
<dbReference type="EMBL" id="SACN01000003">
    <property type="protein sequence ID" value="RVT90250.1"/>
    <property type="molecule type" value="Genomic_DNA"/>
</dbReference>
<dbReference type="Gene3D" id="1.10.600.10">
    <property type="entry name" value="Farnesyl Diphosphate Synthase"/>
    <property type="match status" value="1"/>
</dbReference>
<dbReference type="SUPFAM" id="SSF48576">
    <property type="entry name" value="Terpenoid synthases"/>
    <property type="match status" value="1"/>
</dbReference>
<evidence type="ECO:0008006" key="3">
    <source>
        <dbReference type="Google" id="ProtNLM"/>
    </source>
</evidence>
<sequence>MRNYARRIALAFQIAADVLDIEGSERVAGKRLNKDEAQGKSNFVTVLELDDAKSMAAKLDNDAISANDRMSVTTTLLREIAIFAASRDRWADGLLMAATCRV</sequence>
<proteinExistence type="predicted"/>